<evidence type="ECO:0000313" key="1">
    <source>
        <dbReference type="EMBL" id="ATG97624.1"/>
    </source>
</evidence>
<name>A0A291IS98_9MOLU</name>
<dbReference type="RefSeq" id="WP_096862912.1">
    <property type="nucleotide sequence ID" value="NZ_CP023668.1"/>
</dbReference>
<reference evidence="1 2" key="1">
    <citation type="submission" date="2017-09" db="EMBL/GenBank/DDBJ databases">
        <title>SPAdes assembly of the Mesoplasma lactucae genome.</title>
        <authorList>
            <person name="Knight T.F."/>
            <person name="Rubinstein R."/>
            <person name="Citino T."/>
        </authorList>
    </citation>
    <scope>NUCLEOTIDE SEQUENCE [LARGE SCALE GENOMIC DNA]</scope>
    <source>
        <strain evidence="1 2">831-C4</strain>
    </source>
</reference>
<dbReference type="Proteomes" id="UP000232227">
    <property type="component" value="Chromosome"/>
</dbReference>
<keyword evidence="2" id="KW-1185">Reference proteome</keyword>
<dbReference type="AlphaFoldDB" id="A0A291IS98"/>
<proteinExistence type="predicted"/>
<gene>
    <name evidence="1" type="ORF">CP520_02675</name>
</gene>
<organism evidence="1 2">
    <name type="scientific">Mesoplasma lactucae ATCC 49193</name>
    <dbReference type="NCBI Taxonomy" id="81460"/>
    <lineage>
        <taxon>Bacteria</taxon>
        <taxon>Bacillati</taxon>
        <taxon>Mycoplasmatota</taxon>
        <taxon>Mollicutes</taxon>
        <taxon>Entomoplasmatales</taxon>
        <taxon>Entomoplasmataceae</taxon>
        <taxon>Mesoplasma</taxon>
    </lineage>
</organism>
<sequence>MDFNIFKKDLRKTNIITAIISLFLLLVGIIIVLSLKDIDTKTVKIPITILIVLNYVFVAMVIWLLNKTKYYVSGVYLFITYKFQEGNEIIRRSRFEVNWKAHLWLLFIAIVLFFIEITATMSAYDNNWVETAKHNWWIVLILFATNIAIAEFSFYFNVHLFNNDYEIMKQLSK</sequence>
<evidence type="ECO:0000313" key="2">
    <source>
        <dbReference type="Proteomes" id="UP000232227"/>
    </source>
</evidence>
<dbReference type="EMBL" id="CP023668">
    <property type="protein sequence ID" value="ATG97624.1"/>
    <property type="molecule type" value="Genomic_DNA"/>
</dbReference>
<accession>A0A291IS98</accession>
<dbReference type="KEGG" id="mlac:CP520_02675"/>
<dbReference type="OrthoDB" id="389612at2"/>
<protein>
    <submittedName>
        <fullName evidence="1">Uncharacterized protein</fullName>
    </submittedName>
</protein>